<accession>A0ACB5RRW6</accession>
<reference evidence="1" key="1">
    <citation type="submission" date="2024-09" db="EMBL/GenBank/DDBJ databases">
        <title>Draft Genome Sequences of Neofusicoccum parvum.</title>
        <authorList>
            <person name="Ashida A."/>
            <person name="Camagna M."/>
            <person name="Tanaka A."/>
            <person name="Takemoto D."/>
        </authorList>
    </citation>
    <scope>NUCLEOTIDE SEQUENCE</scope>
    <source>
        <strain evidence="1">PPO83</strain>
    </source>
</reference>
<organism evidence="1 2">
    <name type="scientific">Neofusicoccum parvum</name>
    <dbReference type="NCBI Taxonomy" id="310453"/>
    <lineage>
        <taxon>Eukaryota</taxon>
        <taxon>Fungi</taxon>
        <taxon>Dikarya</taxon>
        <taxon>Ascomycota</taxon>
        <taxon>Pezizomycotina</taxon>
        <taxon>Dothideomycetes</taxon>
        <taxon>Dothideomycetes incertae sedis</taxon>
        <taxon>Botryosphaeriales</taxon>
        <taxon>Botryosphaeriaceae</taxon>
        <taxon>Neofusicoccum</taxon>
    </lineage>
</organism>
<keyword evidence="2" id="KW-1185">Reference proteome</keyword>
<evidence type="ECO:0000313" key="1">
    <source>
        <dbReference type="EMBL" id="GME23234.1"/>
    </source>
</evidence>
<dbReference type="Proteomes" id="UP001165186">
    <property type="component" value="Unassembled WGS sequence"/>
</dbReference>
<name>A0ACB5RRW6_9PEZI</name>
<evidence type="ECO:0000313" key="2">
    <source>
        <dbReference type="Proteomes" id="UP001165186"/>
    </source>
</evidence>
<comment type="caution">
    <text evidence="1">The sequence shown here is derived from an EMBL/GenBank/DDBJ whole genome shotgun (WGS) entry which is preliminary data.</text>
</comment>
<sequence length="204" mass="22698">MSEQVSNSPKKAPYRAITTSPLQLHNATLTSPSNNHATPRSASPATSDYRNNHLPSTYSGVSVRSCRTSTRSLASLADDPRAVLAHHGHAQPQHTRPRPRSISLASDDGVWIAGQAPRDEGEREWYRVRGRELEGRFDDPRWSYGLAEEMLLLEDEEKKKNGGEDEDGVRRKANSQVRSHAAGESVLEFRSKARTSREAEGKRT</sequence>
<proteinExistence type="predicted"/>
<gene>
    <name evidence="1" type="primary">g5725</name>
    <name evidence="1" type="ORF">NpPPO83_00005725</name>
</gene>
<protein>
    <submittedName>
        <fullName evidence="1">Uncharacterized protein</fullName>
    </submittedName>
</protein>
<dbReference type="EMBL" id="BSXG01000006">
    <property type="protein sequence ID" value="GME23234.1"/>
    <property type="molecule type" value="Genomic_DNA"/>
</dbReference>